<dbReference type="RefSeq" id="WP_064584552.1">
    <property type="nucleotide sequence ID" value="NZ_CP015878.1"/>
</dbReference>
<name>A0A1A9KJC2_9PSED</name>
<organism evidence="2 3">
    <name type="scientific">Pseudomonas citronellolis</name>
    <dbReference type="NCBI Taxonomy" id="53408"/>
    <lineage>
        <taxon>Bacteria</taxon>
        <taxon>Pseudomonadati</taxon>
        <taxon>Pseudomonadota</taxon>
        <taxon>Gammaproteobacteria</taxon>
        <taxon>Pseudomonadales</taxon>
        <taxon>Pseudomonadaceae</taxon>
        <taxon>Pseudomonas</taxon>
    </lineage>
</organism>
<dbReference type="EMBL" id="CP015878">
    <property type="protein sequence ID" value="ANI17635.1"/>
    <property type="molecule type" value="Genomic_DNA"/>
</dbReference>
<feature type="transmembrane region" description="Helical" evidence="1">
    <location>
        <begin position="70"/>
        <end position="94"/>
    </location>
</feature>
<gene>
    <name evidence="2" type="ORF">A9C11_28230</name>
</gene>
<accession>A0A1A9KJC2</accession>
<evidence type="ECO:0000313" key="3">
    <source>
        <dbReference type="Proteomes" id="UP000077748"/>
    </source>
</evidence>
<protein>
    <submittedName>
        <fullName evidence="2">Uncharacterized protein</fullName>
    </submittedName>
</protein>
<evidence type="ECO:0000256" key="1">
    <source>
        <dbReference type="SAM" id="Phobius"/>
    </source>
</evidence>
<sequence length="106" mass="10334">MKLQSKLPAMPVGVSSEVTPAGKAGGQILAASSVKTLAMLGVLSAASTAGMANAAITIPPEIMDVFTDLAVAFGSLMAAGGILFGVIRGGVALFKLAGRVFSAAGA</sequence>
<reference evidence="2 3" key="1">
    <citation type="submission" date="2016-05" db="EMBL/GenBank/DDBJ databases">
        <title>Genome Sequence of Pseudomonas citronellolis Strain SJTE-3, an Estrogens and Persistent Organic Pollutants degradation strain.</title>
        <authorList>
            <person name="Liang R."/>
        </authorList>
    </citation>
    <scope>NUCLEOTIDE SEQUENCE [LARGE SCALE GENOMIC DNA]</scope>
    <source>
        <strain evidence="2 3">SJTE-3</strain>
    </source>
</reference>
<dbReference type="Proteomes" id="UP000077748">
    <property type="component" value="Chromosome"/>
</dbReference>
<keyword evidence="1" id="KW-0812">Transmembrane</keyword>
<keyword evidence="1" id="KW-1133">Transmembrane helix</keyword>
<evidence type="ECO:0000313" key="2">
    <source>
        <dbReference type="EMBL" id="ANI17635.1"/>
    </source>
</evidence>
<dbReference type="AlphaFoldDB" id="A0A1A9KJC2"/>
<keyword evidence="1" id="KW-0472">Membrane</keyword>
<proteinExistence type="predicted"/>
<feature type="transmembrane region" description="Helical" evidence="1">
    <location>
        <begin position="37"/>
        <end position="58"/>
    </location>
</feature>